<organism evidence="1 2">
    <name type="scientific">Streptomyces echinatus</name>
    <dbReference type="NCBI Taxonomy" id="67293"/>
    <lineage>
        <taxon>Bacteria</taxon>
        <taxon>Bacillati</taxon>
        <taxon>Actinomycetota</taxon>
        <taxon>Actinomycetes</taxon>
        <taxon>Kitasatosporales</taxon>
        <taxon>Streptomycetaceae</taxon>
        <taxon>Streptomyces</taxon>
    </lineage>
</organism>
<proteinExistence type="predicted"/>
<dbReference type="RefSeq" id="WP_184976050.1">
    <property type="nucleotide sequence ID" value="NZ_BAAAWF010000079.1"/>
</dbReference>
<protein>
    <submittedName>
        <fullName evidence="1">Uncharacterized protein</fullName>
    </submittedName>
</protein>
<comment type="caution">
    <text evidence="1">The sequence shown here is derived from an EMBL/GenBank/DDBJ whole genome shotgun (WGS) entry which is preliminary data.</text>
</comment>
<accession>A0A7W9Q3F5</accession>
<keyword evidence="2" id="KW-1185">Reference proteome</keyword>
<sequence length="49" mass="5204">MASCWPHVTVLALTSPGFRLKAVPVLDLYARTWQGGQLGDDGYVISAAA</sequence>
<evidence type="ECO:0000313" key="1">
    <source>
        <dbReference type="EMBL" id="MBB5932921.1"/>
    </source>
</evidence>
<gene>
    <name evidence="1" type="ORF">FHS34_008442</name>
</gene>
<reference evidence="1 2" key="1">
    <citation type="submission" date="2020-08" db="EMBL/GenBank/DDBJ databases">
        <title>Genomic Encyclopedia of Type Strains, Phase III (KMG-III): the genomes of soil and plant-associated and newly described type strains.</title>
        <authorList>
            <person name="Whitman W."/>
        </authorList>
    </citation>
    <scope>NUCLEOTIDE SEQUENCE [LARGE SCALE GENOMIC DNA]</scope>
    <source>
        <strain evidence="1 2">CECT 3313</strain>
    </source>
</reference>
<name>A0A7W9Q3F5_9ACTN</name>
<dbReference type="EMBL" id="JACHJK010000038">
    <property type="protein sequence ID" value="MBB5932921.1"/>
    <property type="molecule type" value="Genomic_DNA"/>
</dbReference>
<dbReference type="AlphaFoldDB" id="A0A7W9Q3F5"/>
<dbReference type="Proteomes" id="UP000585836">
    <property type="component" value="Unassembled WGS sequence"/>
</dbReference>
<evidence type="ECO:0000313" key="2">
    <source>
        <dbReference type="Proteomes" id="UP000585836"/>
    </source>
</evidence>